<reference evidence="2 3" key="1">
    <citation type="submission" date="2015-12" db="EMBL/GenBank/DDBJ databases">
        <title>The genome of Folsomia candida.</title>
        <authorList>
            <person name="Faddeeva A."/>
            <person name="Derks M.F."/>
            <person name="Anvar Y."/>
            <person name="Smit S."/>
            <person name="Van Straalen N."/>
            <person name="Roelofs D."/>
        </authorList>
    </citation>
    <scope>NUCLEOTIDE SEQUENCE [LARGE SCALE GENOMIC DNA]</scope>
    <source>
        <strain evidence="2 3">VU population</strain>
        <tissue evidence="2">Whole body</tissue>
    </source>
</reference>
<accession>A0A226DZQ7</accession>
<feature type="region of interest" description="Disordered" evidence="1">
    <location>
        <begin position="127"/>
        <end position="146"/>
    </location>
</feature>
<dbReference type="EMBL" id="LNIX01000010">
    <property type="protein sequence ID" value="OXA49686.1"/>
    <property type="molecule type" value="Genomic_DNA"/>
</dbReference>
<feature type="region of interest" description="Disordered" evidence="1">
    <location>
        <begin position="178"/>
        <end position="204"/>
    </location>
</feature>
<organism evidence="2 3">
    <name type="scientific">Folsomia candida</name>
    <name type="common">Springtail</name>
    <dbReference type="NCBI Taxonomy" id="158441"/>
    <lineage>
        <taxon>Eukaryota</taxon>
        <taxon>Metazoa</taxon>
        <taxon>Ecdysozoa</taxon>
        <taxon>Arthropoda</taxon>
        <taxon>Hexapoda</taxon>
        <taxon>Collembola</taxon>
        <taxon>Entomobryomorpha</taxon>
        <taxon>Isotomoidea</taxon>
        <taxon>Isotomidae</taxon>
        <taxon>Proisotominae</taxon>
        <taxon>Folsomia</taxon>
    </lineage>
</organism>
<evidence type="ECO:0000313" key="2">
    <source>
        <dbReference type="EMBL" id="OXA49686.1"/>
    </source>
</evidence>
<feature type="region of interest" description="Disordered" evidence="1">
    <location>
        <begin position="91"/>
        <end position="119"/>
    </location>
</feature>
<feature type="compositionally biased region" description="Pro residues" evidence="1">
    <location>
        <begin position="13"/>
        <end position="40"/>
    </location>
</feature>
<name>A0A226DZQ7_FOLCA</name>
<comment type="caution">
    <text evidence="2">The sequence shown here is derived from an EMBL/GenBank/DDBJ whole genome shotgun (WGS) entry which is preliminary data.</text>
</comment>
<proteinExistence type="predicted"/>
<feature type="region of interest" description="Disordered" evidence="1">
    <location>
        <begin position="1"/>
        <end position="74"/>
    </location>
</feature>
<dbReference type="Proteomes" id="UP000198287">
    <property type="component" value="Unassembled WGS sequence"/>
</dbReference>
<keyword evidence="3" id="KW-1185">Reference proteome</keyword>
<dbReference type="AlphaFoldDB" id="A0A226DZQ7"/>
<evidence type="ECO:0000313" key="3">
    <source>
        <dbReference type="Proteomes" id="UP000198287"/>
    </source>
</evidence>
<sequence>MGGGTHFRFRPPFRGPGPPPGFMGGPPPPRPPFFDGPPRPRMFHPRHGNFPRYGPPPPYFNNGPGPGGGMDEFSGPPYFEREMCPSLPDVVMRDPYGDNFPPPPTRRLPRSTPQSQAWREDRVLRNPHAHTKPEPPPPKQPPKVNKVQPLMDIPLIFVKVCNDAPGGSIDTCTKRNRAARVLPSGQSRADGGGEDNEANHTPGEIYDTGGVAIIVCATECPGEIDDTHPTGCGACKFYATDCDTIKINYCDTGGGVAKINDAFDNRTAVDEINATTKTNDIVPAPVNKFCFVSGVKIDHSVTGDDDTKRRALSRRRL</sequence>
<gene>
    <name evidence="2" type="ORF">Fcan01_15774</name>
</gene>
<evidence type="ECO:0000256" key="1">
    <source>
        <dbReference type="SAM" id="MobiDB-lite"/>
    </source>
</evidence>
<protein>
    <submittedName>
        <fullName evidence="2">Uncharacterized protein</fullName>
    </submittedName>
</protein>